<evidence type="ECO:0000313" key="7">
    <source>
        <dbReference type="Proteomes" id="UP001500689"/>
    </source>
</evidence>
<evidence type="ECO:0000256" key="3">
    <source>
        <dbReference type="ARBA" id="ARBA00022448"/>
    </source>
</evidence>
<accession>A0ABP6UTT4</accession>
<reference evidence="7" key="1">
    <citation type="journal article" date="2019" name="Int. J. Syst. Evol. Microbiol.">
        <title>The Global Catalogue of Microorganisms (GCM) 10K type strain sequencing project: providing services to taxonomists for standard genome sequencing and annotation.</title>
        <authorList>
            <consortium name="The Broad Institute Genomics Platform"/>
            <consortium name="The Broad Institute Genome Sequencing Center for Infectious Disease"/>
            <person name="Wu L."/>
            <person name="Ma J."/>
        </authorList>
    </citation>
    <scope>NUCLEOTIDE SEQUENCE [LARGE SCALE GENOMIC DNA]</scope>
    <source>
        <strain evidence="7">JCM 16898</strain>
    </source>
</reference>
<dbReference type="EMBL" id="BAAAZN010000001">
    <property type="protein sequence ID" value="GAA3522357.1"/>
    <property type="molecule type" value="Genomic_DNA"/>
</dbReference>
<sequence length="291" mass="31513">MRSFTADNGTVHIPVHPKRIVTVGSANLFLEMGVKPVGMTPVTGSSNLAWLSAEEKANQDAAADIGAYPNISYEKIAALKPDLIVVNVPDFAWKKSYNRDRLASIAPTVYIEIDNTKWKTQGARVADAVDEHGAFNEDKAAYDRLTAEIKTKYRSLLGSTTFAVVDRYTTTDEGSFNREYGAWYCSGYAGDAGLNIVGGQTAKGTKIDNETVSMERLGDLAKVDAILYPLTPDGKTKREFETVVESNAWKSLPEVSAGRALGVKCATTLTYPSKITSLESLEQGLSKLAGK</sequence>
<dbReference type="PROSITE" id="PS50983">
    <property type="entry name" value="FE_B12_PBP"/>
    <property type="match status" value="1"/>
</dbReference>
<evidence type="ECO:0000313" key="6">
    <source>
        <dbReference type="EMBL" id="GAA3522357.1"/>
    </source>
</evidence>
<dbReference type="PANTHER" id="PTHR30532:SF1">
    <property type="entry name" value="IRON(3+)-HYDROXAMATE-BINDING PROTEIN FHUD"/>
    <property type="match status" value="1"/>
</dbReference>
<evidence type="ECO:0000256" key="4">
    <source>
        <dbReference type="ARBA" id="ARBA00022729"/>
    </source>
</evidence>
<name>A0ABP6UTT4_9PSEU</name>
<keyword evidence="3" id="KW-0813">Transport</keyword>
<keyword evidence="4" id="KW-0732">Signal</keyword>
<evidence type="ECO:0000256" key="1">
    <source>
        <dbReference type="ARBA" id="ARBA00004196"/>
    </source>
</evidence>
<proteinExistence type="inferred from homology"/>
<organism evidence="6 7">
    <name type="scientific">Amycolatopsis ultiminotia</name>
    <dbReference type="NCBI Taxonomy" id="543629"/>
    <lineage>
        <taxon>Bacteria</taxon>
        <taxon>Bacillati</taxon>
        <taxon>Actinomycetota</taxon>
        <taxon>Actinomycetes</taxon>
        <taxon>Pseudonocardiales</taxon>
        <taxon>Pseudonocardiaceae</taxon>
        <taxon>Amycolatopsis</taxon>
    </lineage>
</organism>
<gene>
    <name evidence="6" type="ORF">GCM10022222_00150</name>
</gene>
<dbReference type="SUPFAM" id="SSF53807">
    <property type="entry name" value="Helical backbone' metal receptor"/>
    <property type="match status" value="1"/>
</dbReference>
<dbReference type="InterPro" id="IPR051313">
    <property type="entry name" value="Bact_iron-sidero_bind"/>
</dbReference>
<keyword evidence="7" id="KW-1185">Reference proteome</keyword>
<dbReference type="Proteomes" id="UP001500689">
    <property type="component" value="Unassembled WGS sequence"/>
</dbReference>
<protein>
    <submittedName>
        <fullName evidence="6">Iron-hydroxamate ABC transporter substrate-binding protein</fullName>
    </submittedName>
</protein>
<dbReference type="InterPro" id="IPR002491">
    <property type="entry name" value="ABC_transptr_periplasmic_BD"/>
</dbReference>
<comment type="caution">
    <text evidence="6">The sequence shown here is derived from an EMBL/GenBank/DDBJ whole genome shotgun (WGS) entry which is preliminary data.</text>
</comment>
<dbReference type="Gene3D" id="3.40.50.1980">
    <property type="entry name" value="Nitrogenase molybdenum iron protein domain"/>
    <property type="match status" value="2"/>
</dbReference>
<evidence type="ECO:0000256" key="2">
    <source>
        <dbReference type="ARBA" id="ARBA00008814"/>
    </source>
</evidence>
<feature type="domain" description="Fe/B12 periplasmic-binding" evidence="5">
    <location>
        <begin position="19"/>
        <end position="291"/>
    </location>
</feature>
<evidence type="ECO:0000259" key="5">
    <source>
        <dbReference type="PROSITE" id="PS50983"/>
    </source>
</evidence>
<dbReference type="Pfam" id="PF01497">
    <property type="entry name" value="Peripla_BP_2"/>
    <property type="match status" value="1"/>
</dbReference>
<comment type="similarity">
    <text evidence="2">Belongs to the bacterial solute-binding protein 8 family.</text>
</comment>
<dbReference type="PANTHER" id="PTHR30532">
    <property type="entry name" value="IRON III DICITRATE-BINDING PERIPLASMIC PROTEIN"/>
    <property type="match status" value="1"/>
</dbReference>
<comment type="subcellular location">
    <subcellularLocation>
        <location evidence="1">Cell envelope</location>
    </subcellularLocation>
</comment>